<sequence length="104" mass="11885">MIAHMMGEAQSRVTVVRSDEGPVEPRALEDCLRRLEKTFDGIKYPPERNILLAIFLLDEELVSTPAEKCYSFLRGLRDSLKQPLVPFYVFDFFELGGESSSNKE</sequence>
<proteinExistence type="predicted"/>
<accession>A0AAV7GIJ1</accession>
<organism evidence="1 2">
    <name type="scientific">Dendrobium chrysotoxum</name>
    <name type="common">Orchid</name>
    <dbReference type="NCBI Taxonomy" id="161865"/>
    <lineage>
        <taxon>Eukaryota</taxon>
        <taxon>Viridiplantae</taxon>
        <taxon>Streptophyta</taxon>
        <taxon>Embryophyta</taxon>
        <taxon>Tracheophyta</taxon>
        <taxon>Spermatophyta</taxon>
        <taxon>Magnoliopsida</taxon>
        <taxon>Liliopsida</taxon>
        <taxon>Asparagales</taxon>
        <taxon>Orchidaceae</taxon>
        <taxon>Epidendroideae</taxon>
        <taxon>Malaxideae</taxon>
        <taxon>Dendrobiinae</taxon>
        <taxon>Dendrobium</taxon>
    </lineage>
</organism>
<evidence type="ECO:0000313" key="1">
    <source>
        <dbReference type="EMBL" id="KAH0456042.1"/>
    </source>
</evidence>
<evidence type="ECO:0000313" key="2">
    <source>
        <dbReference type="Proteomes" id="UP000775213"/>
    </source>
</evidence>
<protein>
    <submittedName>
        <fullName evidence="1">Uncharacterized protein</fullName>
    </submittedName>
</protein>
<reference evidence="1 2" key="1">
    <citation type="journal article" date="2021" name="Hortic Res">
        <title>Chromosome-scale assembly of the Dendrobium chrysotoxum genome enhances the understanding of orchid evolution.</title>
        <authorList>
            <person name="Zhang Y."/>
            <person name="Zhang G.Q."/>
            <person name="Zhang D."/>
            <person name="Liu X.D."/>
            <person name="Xu X.Y."/>
            <person name="Sun W.H."/>
            <person name="Yu X."/>
            <person name="Zhu X."/>
            <person name="Wang Z.W."/>
            <person name="Zhao X."/>
            <person name="Zhong W.Y."/>
            <person name="Chen H."/>
            <person name="Yin W.L."/>
            <person name="Huang T."/>
            <person name="Niu S.C."/>
            <person name="Liu Z.J."/>
        </authorList>
    </citation>
    <scope>NUCLEOTIDE SEQUENCE [LARGE SCALE GENOMIC DNA]</scope>
    <source>
        <strain evidence="1">Lindl</strain>
    </source>
</reference>
<gene>
    <name evidence="1" type="ORF">IEQ34_013949</name>
</gene>
<keyword evidence="2" id="KW-1185">Reference proteome</keyword>
<dbReference type="Proteomes" id="UP000775213">
    <property type="component" value="Unassembled WGS sequence"/>
</dbReference>
<dbReference type="AlphaFoldDB" id="A0AAV7GIJ1"/>
<dbReference type="EMBL" id="JAGFBR010000013">
    <property type="protein sequence ID" value="KAH0456042.1"/>
    <property type="molecule type" value="Genomic_DNA"/>
</dbReference>
<comment type="caution">
    <text evidence="1">The sequence shown here is derived from an EMBL/GenBank/DDBJ whole genome shotgun (WGS) entry which is preliminary data.</text>
</comment>
<name>A0AAV7GIJ1_DENCH</name>